<reference evidence="2 3" key="1">
    <citation type="submission" date="2019-02" db="EMBL/GenBank/DDBJ databases">
        <title>Polymorphobacter sp. isolated from the lake at the Tibet of China.</title>
        <authorList>
            <person name="Li A."/>
        </authorList>
    </citation>
    <scope>NUCLEOTIDE SEQUENCE [LARGE SCALE GENOMIC DNA]</scope>
    <source>
        <strain evidence="2 3">DJ1R-1</strain>
    </source>
</reference>
<evidence type="ECO:0000259" key="1">
    <source>
        <dbReference type="PROSITE" id="PS51819"/>
    </source>
</evidence>
<dbReference type="SUPFAM" id="SSF54593">
    <property type="entry name" value="Glyoxalase/Bleomycin resistance protein/Dihydroxybiphenyl dioxygenase"/>
    <property type="match status" value="1"/>
</dbReference>
<dbReference type="RefSeq" id="WP_135246960.1">
    <property type="nucleotide sequence ID" value="NZ_SIHO01000003.1"/>
</dbReference>
<dbReference type="InterPro" id="IPR004360">
    <property type="entry name" value="Glyas_Fos-R_dOase_dom"/>
</dbReference>
<dbReference type="EMBL" id="SIHO01000003">
    <property type="protein sequence ID" value="TFU01456.1"/>
    <property type="molecule type" value="Genomic_DNA"/>
</dbReference>
<dbReference type="Gene3D" id="3.10.180.10">
    <property type="entry name" value="2,3-Dihydroxybiphenyl 1,2-Dioxygenase, domain 1"/>
    <property type="match status" value="1"/>
</dbReference>
<dbReference type="InterPro" id="IPR029068">
    <property type="entry name" value="Glyas_Bleomycin-R_OHBP_Dase"/>
</dbReference>
<evidence type="ECO:0000313" key="2">
    <source>
        <dbReference type="EMBL" id="TFU01456.1"/>
    </source>
</evidence>
<gene>
    <name evidence="2" type="ORF">EUV02_14370</name>
</gene>
<dbReference type="Proteomes" id="UP000297737">
    <property type="component" value="Unassembled WGS sequence"/>
</dbReference>
<dbReference type="Pfam" id="PF00903">
    <property type="entry name" value="Glyoxalase"/>
    <property type="match status" value="1"/>
</dbReference>
<sequence length="128" mass="13292">MNAALTMTKIVVADVDAEAAFYMAVCGFTIAQRIEDERFCEIILQSPEAGSAALIVINYKGAPPATPGECILVFETSDIGAFVARAVAAGAAVTTPTQTIAALDLAYAMLCDPEGHVVEALQRGGVTK</sequence>
<dbReference type="PROSITE" id="PS51819">
    <property type="entry name" value="VOC"/>
    <property type="match status" value="1"/>
</dbReference>
<evidence type="ECO:0000313" key="3">
    <source>
        <dbReference type="Proteomes" id="UP000297737"/>
    </source>
</evidence>
<dbReference type="CDD" id="cd06587">
    <property type="entry name" value="VOC"/>
    <property type="match status" value="1"/>
</dbReference>
<keyword evidence="3" id="KW-1185">Reference proteome</keyword>
<proteinExistence type="predicted"/>
<comment type="caution">
    <text evidence="2">The sequence shown here is derived from an EMBL/GenBank/DDBJ whole genome shotgun (WGS) entry which is preliminary data.</text>
</comment>
<accession>A0A4Y9ELX1</accession>
<name>A0A4Y9ELX1_9SPHN</name>
<organism evidence="2 3">
    <name type="scientific">Glacieibacterium arshaanense</name>
    <dbReference type="NCBI Taxonomy" id="2511025"/>
    <lineage>
        <taxon>Bacteria</taxon>
        <taxon>Pseudomonadati</taxon>
        <taxon>Pseudomonadota</taxon>
        <taxon>Alphaproteobacteria</taxon>
        <taxon>Sphingomonadales</taxon>
        <taxon>Sphingosinicellaceae</taxon>
        <taxon>Glacieibacterium</taxon>
    </lineage>
</organism>
<protein>
    <submittedName>
        <fullName evidence="2">VOC family protein</fullName>
    </submittedName>
</protein>
<dbReference type="AlphaFoldDB" id="A0A4Y9ELX1"/>
<dbReference type="InterPro" id="IPR037523">
    <property type="entry name" value="VOC_core"/>
</dbReference>
<feature type="domain" description="VOC" evidence="1">
    <location>
        <begin position="4"/>
        <end position="123"/>
    </location>
</feature>
<dbReference type="OrthoDB" id="7407907at2"/>